<evidence type="ECO:0000313" key="1">
    <source>
        <dbReference type="EMBL" id="MBB3163323.1"/>
    </source>
</evidence>
<organism evidence="1 2">
    <name type="scientific">Rhizobium laguerreae</name>
    <dbReference type="NCBI Taxonomy" id="1076926"/>
    <lineage>
        <taxon>Bacteria</taxon>
        <taxon>Pseudomonadati</taxon>
        <taxon>Pseudomonadota</taxon>
        <taxon>Alphaproteobacteria</taxon>
        <taxon>Hyphomicrobiales</taxon>
        <taxon>Rhizobiaceae</taxon>
        <taxon>Rhizobium/Agrobacterium group</taxon>
        <taxon>Rhizobium</taxon>
    </lineage>
</organism>
<comment type="caution">
    <text evidence="1">The sequence shown here is derived from an EMBL/GenBank/DDBJ whole genome shotgun (WGS) entry which is preliminary data.</text>
</comment>
<evidence type="ECO:0000313" key="2">
    <source>
        <dbReference type="Proteomes" id="UP000542811"/>
    </source>
</evidence>
<dbReference type="EMBL" id="JACHXX010000005">
    <property type="protein sequence ID" value="MBB3163323.1"/>
    <property type="molecule type" value="Genomic_DNA"/>
</dbReference>
<keyword evidence="2" id="KW-1185">Reference proteome</keyword>
<accession>A0ABR6GCM0</accession>
<reference evidence="1 2" key="1">
    <citation type="submission" date="2020-08" db="EMBL/GenBank/DDBJ databases">
        <title>Genomic Encyclopedia of Type Strains, Phase III (KMG-III): the genomes of soil and plant-associated and newly described type strains.</title>
        <authorList>
            <person name="Whitman W."/>
        </authorList>
    </citation>
    <scope>NUCLEOTIDE SEQUENCE [LARGE SCALE GENOMIC DNA]</scope>
    <source>
        <strain evidence="1 2">CECT 8280</strain>
    </source>
</reference>
<sequence>MPASVIHCRSVSLATEIRCSSISFSRASVQIALPDQIQRRIAKLLAVAPVARLALKLQSAGDLLRRPAMHDALDHRLAELRETGKFAELGTPFSLHVIGHHAVVTVEVRHLTILERIAAQLTENG</sequence>
<dbReference type="Proteomes" id="UP000542811">
    <property type="component" value="Unassembled WGS sequence"/>
</dbReference>
<name>A0ABR6GCM0_9HYPH</name>
<protein>
    <submittedName>
        <fullName evidence="1">Uncharacterized protein</fullName>
    </submittedName>
</protein>
<proteinExistence type="predicted"/>
<gene>
    <name evidence="1" type="ORF">FHS25_003803</name>
</gene>